<dbReference type="InterPro" id="IPR000086">
    <property type="entry name" value="NUDIX_hydrolase_dom"/>
</dbReference>
<evidence type="ECO:0000256" key="5">
    <source>
        <dbReference type="ARBA" id="ARBA00022723"/>
    </source>
</evidence>
<evidence type="ECO:0000256" key="3">
    <source>
        <dbReference type="ARBA" id="ARBA00012057"/>
    </source>
</evidence>
<keyword evidence="7 10" id="KW-0464">Manganese</keyword>
<evidence type="ECO:0000256" key="7">
    <source>
        <dbReference type="ARBA" id="ARBA00023211"/>
    </source>
</evidence>
<dbReference type="GO" id="GO:0050992">
    <property type="term" value="P:dimethylallyl diphosphate biosynthetic process"/>
    <property type="evidence" value="ECO:0007669"/>
    <property type="project" value="UniProtKB-UniRule"/>
</dbReference>
<dbReference type="InterPro" id="IPR011876">
    <property type="entry name" value="IsopentenylPP_isomerase_typ1"/>
</dbReference>
<feature type="active site" evidence="10 11">
    <location>
        <position position="119"/>
    </location>
</feature>
<accession>A0A3D9UK94</accession>
<dbReference type="GO" id="GO:0005737">
    <property type="term" value="C:cytoplasm"/>
    <property type="evidence" value="ECO:0007669"/>
    <property type="project" value="UniProtKB-SubCell"/>
</dbReference>
<dbReference type="PIRSF" id="PIRSF018427">
    <property type="entry name" value="Isopntndiph_ism"/>
    <property type="match status" value="1"/>
</dbReference>
<dbReference type="InterPro" id="IPR015797">
    <property type="entry name" value="NUDIX_hydrolase-like_dom_sf"/>
</dbReference>
<dbReference type="GO" id="GO:0046872">
    <property type="term" value="F:metal ion binding"/>
    <property type="evidence" value="ECO:0007669"/>
    <property type="project" value="UniProtKB-KW"/>
</dbReference>
<dbReference type="Proteomes" id="UP000256253">
    <property type="component" value="Unassembled WGS sequence"/>
</dbReference>
<comment type="similarity">
    <text evidence="2 10">Belongs to the IPP isomerase type 1 family.</text>
</comment>
<evidence type="ECO:0000313" key="13">
    <source>
        <dbReference type="EMBL" id="REF29729.1"/>
    </source>
</evidence>
<evidence type="ECO:0000256" key="10">
    <source>
        <dbReference type="HAMAP-Rule" id="MF_00202"/>
    </source>
</evidence>
<keyword evidence="5 10" id="KW-0479">Metal-binding</keyword>
<organism evidence="13 14">
    <name type="scientific">Calidifontibacter indicus</name>
    <dbReference type="NCBI Taxonomy" id="419650"/>
    <lineage>
        <taxon>Bacteria</taxon>
        <taxon>Bacillati</taxon>
        <taxon>Actinomycetota</taxon>
        <taxon>Actinomycetes</taxon>
        <taxon>Micrococcales</taxon>
        <taxon>Dermacoccaceae</taxon>
        <taxon>Calidifontibacter</taxon>
    </lineage>
</organism>
<feature type="binding site" evidence="10">
    <location>
        <position position="35"/>
    </location>
    <ligand>
        <name>Mn(2+)</name>
        <dbReference type="ChEBI" id="CHEBI:29035"/>
    </ligand>
</feature>
<dbReference type="GO" id="GO:0008299">
    <property type="term" value="P:isoprenoid biosynthetic process"/>
    <property type="evidence" value="ECO:0007669"/>
    <property type="project" value="UniProtKB-UniRule"/>
</dbReference>
<dbReference type="OrthoDB" id="9809458at2"/>
<dbReference type="RefSeq" id="WP_115921820.1">
    <property type="nucleotide sequence ID" value="NZ_QTUA01000001.1"/>
</dbReference>
<comment type="cofactor">
    <cofactor evidence="10">
        <name>Mn(2+)</name>
        <dbReference type="ChEBI" id="CHEBI:29035"/>
    </cofactor>
    <text evidence="10">Binds 1 Mn(2+) ion per subunit.</text>
</comment>
<dbReference type="PROSITE" id="PS51462">
    <property type="entry name" value="NUDIX"/>
    <property type="match status" value="1"/>
</dbReference>
<dbReference type="PANTHER" id="PTHR10885">
    <property type="entry name" value="ISOPENTENYL-DIPHOSPHATE DELTA-ISOMERASE"/>
    <property type="match status" value="1"/>
</dbReference>
<evidence type="ECO:0000256" key="9">
    <source>
        <dbReference type="ARBA" id="ARBA00023235"/>
    </source>
</evidence>
<gene>
    <name evidence="10" type="primary">idi</name>
    <name evidence="13" type="ORF">DFJ65_0697</name>
</gene>
<dbReference type="EMBL" id="QTUA01000001">
    <property type="protein sequence ID" value="REF29729.1"/>
    <property type="molecule type" value="Genomic_DNA"/>
</dbReference>
<dbReference type="FunFam" id="3.90.79.10:FF:000009">
    <property type="entry name" value="Isopentenyl-diphosphate Delta-isomerase"/>
    <property type="match status" value="1"/>
</dbReference>
<evidence type="ECO:0000256" key="8">
    <source>
        <dbReference type="ARBA" id="ARBA00023229"/>
    </source>
</evidence>
<evidence type="ECO:0000256" key="2">
    <source>
        <dbReference type="ARBA" id="ARBA00007579"/>
    </source>
</evidence>
<feature type="binding site" evidence="10">
    <location>
        <position position="119"/>
    </location>
    <ligand>
        <name>Mn(2+)</name>
        <dbReference type="ChEBI" id="CHEBI:29035"/>
    </ligand>
</feature>
<dbReference type="UniPathway" id="UPA00059">
    <property type="reaction ID" value="UER00104"/>
</dbReference>
<feature type="binding site" evidence="10">
    <location>
        <position position="28"/>
    </location>
    <ligand>
        <name>Mn(2+)</name>
        <dbReference type="ChEBI" id="CHEBI:29035"/>
    </ligand>
</feature>
<dbReference type="AlphaFoldDB" id="A0A3D9UK94"/>
<evidence type="ECO:0000256" key="4">
    <source>
        <dbReference type="ARBA" id="ARBA00022490"/>
    </source>
</evidence>
<comment type="subcellular location">
    <subcellularLocation>
        <location evidence="10">Cytoplasm</location>
    </subcellularLocation>
</comment>
<dbReference type="Pfam" id="PF00293">
    <property type="entry name" value="NUDIX"/>
    <property type="match status" value="1"/>
</dbReference>
<dbReference type="CDD" id="cd02885">
    <property type="entry name" value="NUDIX_IPP_Isomerase"/>
    <property type="match status" value="1"/>
</dbReference>
<sequence length="180" mass="19977">MTAQTIEEVVLLDEHGNAVGTCPKSEVHHQSTPLHLAFSCYVIDESGRVLVTKRALRKETWPGAWTNSCCGHPAPGESVEDAVRRRTRQELGIELTDLRPALPDFRYRAVMDNGIVENEVCPVYVAVCTEPDDLSPDPAEVAAIEWHDWAAFRSQVLSGERDVSPWCALQVSELPEELAD</sequence>
<proteinExistence type="inferred from homology"/>
<evidence type="ECO:0000259" key="12">
    <source>
        <dbReference type="PROSITE" id="PS51462"/>
    </source>
</evidence>
<feature type="binding site" evidence="10">
    <location>
        <position position="72"/>
    </location>
    <ligand>
        <name>Mn(2+)</name>
        <dbReference type="ChEBI" id="CHEBI:29035"/>
    </ligand>
</feature>
<keyword evidence="8 10" id="KW-0414">Isoprene biosynthesis</keyword>
<comment type="catalytic activity">
    <reaction evidence="10">
        <text>isopentenyl diphosphate = dimethylallyl diphosphate</text>
        <dbReference type="Rhea" id="RHEA:23284"/>
        <dbReference type="ChEBI" id="CHEBI:57623"/>
        <dbReference type="ChEBI" id="CHEBI:128769"/>
        <dbReference type="EC" id="5.3.3.2"/>
    </reaction>
</comment>
<dbReference type="GO" id="GO:0004452">
    <property type="term" value="F:isopentenyl-diphosphate delta-isomerase activity"/>
    <property type="evidence" value="ECO:0007669"/>
    <property type="project" value="UniProtKB-UniRule"/>
</dbReference>
<evidence type="ECO:0000256" key="6">
    <source>
        <dbReference type="ARBA" id="ARBA00022842"/>
    </source>
</evidence>
<name>A0A3D9UK94_9MICO</name>
<evidence type="ECO:0000256" key="11">
    <source>
        <dbReference type="PIRSR" id="PIRSR018427-1"/>
    </source>
</evidence>
<comment type="function">
    <text evidence="10">Catalyzes the 1,3-allylic rearrangement of the homoallylic substrate isopentenyl (IPP) to its highly electrophilic allylic isomer, dimethylallyl diphosphate (DMAPP).</text>
</comment>
<keyword evidence="14" id="KW-1185">Reference proteome</keyword>
<dbReference type="InterPro" id="IPR056375">
    <property type="entry name" value="Idi_bact"/>
</dbReference>
<dbReference type="EC" id="5.3.3.2" evidence="3 10"/>
<dbReference type="SUPFAM" id="SSF55811">
    <property type="entry name" value="Nudix"/>
    <property type="match status" value="1"/>
</dbReference>
<dbReference type="NCBIfam" id="TIGR02150">
    <property type="entry name" value="IPP_isom_1"/>
    <property type="match status" value="1"/>
</dbReference>
<dbReference type="PANTHER" id="PTHR10885:SF0">
    <property type="entry name" value="ISOPENTENYL-DIPHOSPHATE DELTA-ISOMERASE"/>
    <property type="match status" value="1"/>
</dbReference>
<comment type="cofactor">
    <cofactor evidence="10">
        <name>Mg(2+)</name>
        <dbReference type="ChEBI" id="CHEBI:18420"/>
    </cofactor>
    <text evidence="10">Binds 1 Mg(2+) ion per subunit. The magnesium ion binds only when substrate is bound.</text>
</comment>
<feature type="binding site" evidence="10">
    <location>
        <position position="117"/>
    </location>
    <ligand>
        <name>Mn(2+)</name>
        <dbReference type="ChEBI" id="CHEBI:29035"/>
    </ligand>
</feature>
<protein>
    <recommendedName>
        <fullName evidence="3 10">Isopentenyl-diphosphate Delta-isomerase</fullName>
        <shortName evidence="10">IPP isomerase</shortName>
        <ecNumber evidence="3 10">5.3.3.2</ecNumber>
    </recommendedName>
    <alternativeName>
        <fullName evidence="10">IPP:DMAPP isomerase</fullName>
    </alternativeName>
    <alternativeName>
        <fullName evidence="10">Isopentenyl pyrophosphate isomerase</fullName>
    </alternativeName>
</protein>
<reference evidence="13 14" key="1">
    <citation type="submission" date="2018-08" db="EMBL/GenBank/DDBJ databases">
        <title>Sequencing the genomes of 1000 actinobacteria strains.</title>
        <authorList>
            <person name="Klenk H.-P."/>
        </authorList>
    </citation>
    <scope>NUCLEOTIDE SEQUENCE [LARGE SCALE GENOMIC DNA]</scope>
    <source>
        <strain evidence="13 14">DSM 22967</strain>
    </source>
</reference>
<evidence type="ECO:0000256" key="1">
    <source>
        <dbReference type="ARBA" id="ARBA00004826"/>
    </source>
</evidence>
<keyword evidence="9 10" id="KW-0413">Isomerase</keyword>
<dbReference type="HAMAP" id="MF_00202">
    <property type="entry name" value="Idi"/>
    <property type="match status" value="1"/>
</dbReference>
<dbReference type="NCBIfam" id="NF002995">
    <property type="entry name" value="PRK03759.1"/>
    <property type="match status" value="1"/>
</dbReference>
<feature type="active site" evidence="10 11">
    <location>
        <position position="70"/>
    </location>
</feature>
<comment type="pathway">
    <text evidence="1 10">Isoprenoid biosynthesis; dimethylallyl diphosphate biosynthesis; dimethylallyl diphosphate from isopentenyl diphosphate: step 1/1.</text>
</comment>
<feature type="domain" description="Nudix hydrolase" evidence="12">
    <location>
        <begin position="33"/>
        <end position="169"/>
    </location>
</feature>
<comment type="caution">
    <text evidence="13">The sequence shown here is derived from an EMBL/GenBank/DDBJ whole genome shotgun (WGS) entry which is preliminary data.</text>
</comment>
<dbReference type="Gene3D" id="3.90.79.10">
    <property type="entry name" value="Nucleoside Triphosphate Pyrophosphohydrolase"/>
    <property type="match status" value="1"/>
</dbReference>
<feature type="binding site" evidence="10">
    <location>
        <position position="90"/>
    </location>
    <ligand>
        <name>Mg(2+)</name>
        <dbReference type="ChEBI" id="CHEBI:18420"/>
    </ligand>
</feature>
<keyword evidence="4 10" id="KW-0963">Cytoplasm</keyword>
<evidence type="ECO:0000313" key="14">
    <source>
        <dbReference type="Proteomes" id="UP000256253"/>
    </source>
</evidence>
<keyword evidence="6 10" id="KW-0460">Magnesium</keyword>